<comment type="similarity">
    <text evidence="1">Belongs to the peptidase C48 family.</text>
</comment>
<keyword evidence="2" id="KW-0645">Protease</keyword>
<keyword evidence="3" id="KW-0378">Hydrolase</keyword>
<evidence type="ECO:0000256" key="3">
    <source>
        <dbReference type="ARBA" id="ARBA00022801"/>
    </source>
</evidence>
<proteinExistence type="inferred from homology"/>
<dbReference type="EMBL" id="KN817550">
    <property type="protein sequence ID" value="KJA22341.1"/>
    <property type="molecule type" value="Genomic_DNA"/>
</dbReference>
<dbReference type="AlphaFoldDB" id="A0A0D2P0V2"/>
<dbReference type="GO" id="GO:0016926">
    <property type="term" value="P:protein desumoylation"/>
    <property type="evidence" value="ECO:0007669"/>
    <property type="project" value="TreeGrafter"/>
</dbReference>
<dbReference type="SUPFAM" id="SSF54001">
    <property type="entry name" value="Cysteine proteinases"/>
    <property type="match status" value="1"/>
</dbReference>
<dbReference type="PROSITE" id="PS50600">
    <property type="entry name" value="ULP_PROTEASE"/>
    <property type="match status" value="1"/>
</dbReference>
<evidence type="ECO:0000313" key="7">
    <source>
        <dbReference type="EMBL" id="KJA22341.1"/>
    </source>
</evidence>
<sequence>MDVKQASQYWNLVRQFCLIEVTERVEASSDNEVSTSVAPDLSCKETAIKNVKNPPGSQSKLLSEVPSEPQLEQSTVTPDDLKINILEDVLIHSVVPSVPHWKEVLSRNAYFLEKWDSQGPSTLLTATPPVSAPPHEEDDNNAGFGTTSLAGEPEIQENAFRNSTPDNHQVRETSFQRRGITDHSSSPATLNAGKWLNDEIINSYIDLLDETLESGVVVLTTFAYAKFSGQTAMHSHEVISLLRKKRTCSTIQQALATYRLIIMPINWQNLHWLAVVLNVDNATVTFMDSLPERDGQKPGNRRVKEIMQVLKRCLNLGVEWRPVEADVPTQGNGYDCGVFCAQFIKFVYLKLPIPIWSQLEMVELRDTMTIELFEQSLRTPRFVDKIKLNQ</sequence>
<evidence type="ECO:0000256" key="4">
    <source>
        <dbReference type="ARBA" id="ARBA00022807"/>
    </source>
</evidence>
<name>A0A0D2P0V2_HYPSF</name>
<evidence type="ECO:0000256" key="2">
    <source>
        <dbReference type="ARBA" id="ARBA00022670"/>
    </source>
</evidence>
<dbReference type="PANTHER" id="PTHR12606:SF1">
    <property type="entry name" value="UBIQUITIN-LIKE-SPECIFIC PROTEASE 1A"/>
    <property type="match status" value="1"/>
</dbReference>
<feature type="region of interest" description="Disordered" evidence="5">
    <location>
        <begin position="126"/>
        <end position="185"/>
    </location>
</feature>
<dbReference type="Proteomes" id="UP000054270">
    <property type="component" value="Unassembled WGS sequence"/>
</dbReference>
<dbReference type="STRING" id="945553.A0A0D2P0V2"/>
<keyword evidence="4" id="KW-0788">Thiol protease</keyword>
<evidence type="ECO:0000259" key="6">
    <source>
        <dbReference type="PROSITE" id="PS50600"/>
    </source>
</evidence>
<organism evidence="7 8">
    <name type="scientific">Hypholoma sublateritium (strain FD-334 SS-4)</name>
    <dbReference type="NCBI Taxonomy" id="945553"/>
    <lineage>
        <taxon>Eukaryota</taxon>
        <taxon>Fungi</taxon>
        <taxon>Dikarya</taxon>
        <taxon>Basidiomycota</taxon>
        <taxon>Agaricomycotina</taxon>
        <taxon>Agaricomycetes</taxon>
        <taxon>Agaricomycetidae</taxon>
        <taxon>Agaricales</taxon>
        <taxon>Agaricineae</taxon>
        <taxon>Strophariaceae</taxon>
        <taxon>Hypholoma</taxon>
    </lineage>
</organism>
<dbReference type="PANTHER" id="PTHR12606">
    <property type="entry name" value="SENTRIN/SUMO-SPECIFIC PROTEASE"/>
    <property type="match status" value="1"/>
</dbReference>
<evidence type="ECO:0000256" key="5">
    <source>
        <dbReference type="SAM" id="MobiDB-lite"/>
    </source>
</evidence>
<dbReference type="GO" id="GO:0016929">
    <property type="term" value="F:deSUMOylase activity"/>
    <property type="evidence" value="ECO:0007669"/>
    <property type="project" value="TreeGrafter"/>
</dbReference>
<feature type="region of interest" description="Disordered" evidence="5">
    <location>
        <begin position="49"/>
        <end position="75"/>
    </location>
</feature>
<dbReference type="GO" id="GO:0005634">
    <property type="term" value="C:nucleus"/>
    <property type="evidence" value="ECO:0007669"/>
    <property type="project" value="TreeGrafter"/>
</dbReference>
<dbReference type="GO" id="GO:0006508">
    <property type="term" value="P:proteolysis"/>
    <property type="evidence" value="ECO:0007669"/>
    <property type="project" value="UniProtKB-KW"/>
</dbReference>
<feature type="domain" description="Ubiquitin-like protease family profile" evidence="6">
    <location>
        <begin position="180"/>
        <end position="347"/>
    </location>
</feature>
<keyword evidence="8" id="KW-1185">Reference proteome</keyword>
<protein>
    <recommendedName>
        <fullName evidence="6">Ubiquitin-like protease family profile domain-containing protein</fullName>
    </recommendedName>
</protein>
<reference evidence="8" key="1">
    <citation type="submission" date="2014-04" db="EMBL/GenBank/DDBJ databases">
        <title>Evolutionary Origins and Diversification of the Mycorrhizal Mutualists.</title>
        <authorList>
            <consortium name="DOE Joint Genome Institute"/>
            <consortium name="Mycorrhizal Genomics Consortium"/>
            <person name="Kohler A."/>
            <person name="Kuo A."/>
            <person name="Nagy L.G."/>
            <person name="Floudas D."/>
            <person name="Copeland A."/>
            <person name="Barry K.W."/>
            <person name="Cichocki N."/>
            <person name="Veneault-Fourrey C."/>
            <person name="LaButti K."/>
            <person name="Lindquist E.A."/>
            <person name="Lipzen A."/>
            <person name="Lundell T."/>
            <person name="Morin E."/>
            <person name="Murat C."/>
            <person name="Riley R."/>
            <person name="Ohm R."/>
            <person name="Sun H."/>
            <person name="Tunlid A."/>
            <person name="Henrissat B."/>
            <person name="Grigoriev I.V."/>
            <person name="Hibbett D.S."/>
            <person name="Martin F."/>
        </authorList>
    </citation>
    <scope>NUCLEOTIDE SEQUENCE [LARGE SCALE GENOMIC DNA]</scope>
    <source>
        <strain evidence="8">FD-334 SS-4</strain>
    </source>
</reference>
<dbReference type="InterPro" id="IPR003653">
    <property type="entry name" value="Peptidase_C48_C"/>
</dbReference>
<dbReference type="Gene3D" id="3.40.395.10">
    <property type="entry name" value="Adenoviral Proteinase, Chain A"/>
    <property type="match status" value="1"/>
</dbReference>
<dbReference type="Pfam" id="PF02902">
    <property type="entry name" value="Peptidase_C48"/>
    <property type="match status" value="1"/>
</dbReference>
<dbReference type="InterPro" id="IPR038765">
    <property type="entry name" value="Papain-like_cys_pep_sf"/>
</dbReference>
<accession>A0A0D2P0V2</accession>
<gene>
    <name evidence="7" type="ORF">HYPSUDRAFT_202156</name>
</gene>
<evidence type="ECO:0000313" key="8">
    <source>
        <dbReference type="Proteomes" id="UP000054270"/>
    </source>
</evidence>
<evidence type="ECO:0000256" key="1">
    <source>
        <dbReference type="ARBA" id="ARBA00005234"/>
    </source>
</evidence>
<dbReference type="OrthoDB" id="3071474at2759"/>
<feature type="compositionally biased region" description="Basic and acidic residues" evidence="5">
    <location>
        <begin position="168"/>
        <end position="181"/>
    </location>
</feature>